<evidence type="ECO:0000256" key="8">
    <source>
        <dbReference type="ARBA" id="ARBA00023229"/>
    </source>
</evidence>
<gene>
    <name evidence="10" type="primary">ispE</name>
    <name evidence="13" type="ORF">CV103_10750</name>
</gene>
<dbReference type="InterPro" id="IPR006204">
    <property type="entry name" value="GHMP_kinase_N_dom"/>
</dbReference>
<dbReference type="InterPro" id="IPR020568">
    <property type="entry name" value="Ribosomal_Su5_D2-typ_SF"/>
</dbReference>
<feature type="binding site" evidence="10">
    <location>
        <begin position="95"/>
        <end position="105"/>
    </location>
    <ligand>
        <name>ATP</name>
        <dbReference type="ChEBI" id="CHEBI:30616"/>
    </ligand>
</feature>
<comment type="catalytic activity">
    <reaction evidence="10">
        <text>4-CDP-2-C-methyl-D-erythritol + ATP = 4-CDP-2-C-methyl-D-erythritol 2-phosphate + ADP + H(+)</text>
        <dbReference type="Rhea" id="RHEA:18437"/>
        <dbReference type="ChEBI" id="CHEBI:15378"/>
        <dbReference type="ChEBI" id="CHEBI:30616"/>
        <dbReference type="ChEBI" id="CHEBI:57823"/>
        <dbReference type="ChEBI" id="CHEBI:57919"/>
        <dbReference type="ChEBI" id="CHEBI:456216"/>
        <dbReference type="EC" id="2.7.1.148"/>
    </reaction>
</comment>
<evidence type="ECO:0000256" key="2">
    <source>
        <dbReference type="ARBA" id="ARBA00012052"/>
    </source>
</evidence>
<dbReference type="PANTHER" id="PTHR43527">
    <property type="entry name" value="4-DIPHOSPHOCYTIDYL-2-C-METHYL-D-ERYTHRITOL KINASE, CHLOROPLASTIC"/>
    <property type="match status" value="1"/>
</dbReference>
<dbReference type="Pfam" id="PF08544">
    <property type="entry name" value="GHMP_kinases_C"/>
    <property type="match status" value="1"/>
</dbReference>
<proteinExistence type="inferred from homology"/>
<protein>
    <recommendedName>
        <fullName evidence="3 10">4-diphosphocytidyl-2-C-methyl-D-erythritol kinase</fullName>
        <shortName evidence="10">CMK</shortName>
        <ecNumber evidence="2 10">2.7.1.148</ecNumber>
    </recommendedName>
    <alternativeName>
        <fullName evidence="9 10">4-(cytidine-5'-diphospho)-2-C-methyl-D-erythritol kinase</fullName>
    </alternativeName>
</protein>
<dbReference type="NCBIfam" id="NF011202">
    <property type="entry name" value="PRK14608.1"/>
    <property type="match status" value="1"/>
</dbReference>
<evidence type="ECO:0000259" key="12">
    <source>
        <dbReference type="Pfam" id="PF08544"/>
    </source>
</evidence>
<name>A0A2T4HYN8_9SPHN</name>
<dbReference type="InterPro" id="IPR013750">
    <property type="entry name" value="GHMP_kinase_C_dom"/>
</dbReference>
<dbReference type="AlphaFoldDB" id="A0A2T4HYN8"/>
<evidence type="ECO:0000256" key="7">
    <source>
        <dbReference type="ARBA" id="ARBA00022840"/>
    </source>
</evidence>
<evidence type="ECO:0000256" key="6">
    <source>
        <dbReference type="ARBA" id="ARBA00022777"/>
    </source>
</evidence>
<evidence type="ECO:0000313" key="13">
    <source>
        <dbReference type="EMBL" id="PTD21218.1"/>
    </source>
</evidence>
<organism evidence="13 14">
    <name type="scientific">Edaphosphingomonas fennica</name>
    <dbReference type="NCBI Taxonomy" id="114404"/>
    <lineage>
        <taxon>Bacteria</taxon>
        <taxon>Pseudomonadati</taxon>
        <taxon>Pseudomonadota</taxon>
        <taxon>Alphaproteobacteria</taxon>
        <taxon>Sphingomonadales</taxon>
        <taxon>Rhizorhabdaceae</taxon>
        <taxon>Edaphosphingomonas</taxon>
    </lineage>
</organism>
<evidence type="ECO:0000256" key="5">
    <source>
        <dbReference type="ARBA" id="ARBA00022741"/>
    </source>
</evidence>
<feature type="active site" evidence="10">
    <location>
        <position position="137"/>
    </location>
</feature>
<keyword evidence="8 10" id="KW-0414">Isoprene biosynthesis</keyword>
<keyword evidence="6 10" id="KW-0418">Kinase</keyword>
<dbReference type="InterPro" id="IPR004424">
    <property type="entry name" value="IspE"/>
</dbReference>
<evidence type="ECO:0000256" key="3">
    <source>
        <dbReference type="ARBA" id="ARBA00017473"/>
    </source>
</evidence>
<keyword evidence="5 10" id="KW-0547">Nucleotide-binding</keyword>
<dbReference type="PIRSF" id="PIRSF010376">
    <property type="entry name" value="IspE"/>
    <property type="match status" value="1"/>
</dbReference>
<feature type="domain" description="GHMP kinase C-terminal" evidence="12">
    <location>
        <begin position="204"/>
        <end position="264"/>
    </location>
</feature>
<reference evidence="13 14" key="1">
    <citation type="submission" date="2017-11" db="EMBL/GenBank/DDBJ databases">
        <title>Sphingomonas oleivorans sp. nov., isolated from oil-contaminated soil.</title>
        <authorList>
            <person name="Wang L."/>
            <person name="Chen L."/>
        </authorList>
    </citation>
    <scope>NUCLEOTIDE SEQUENCE [LARGE SCALE GENOMIC DNA]</scope>
    <source>
        <strain evidence="13 14">K101</strain>
    </source>
</reference>
<comment type="similarity">
    <text evidence="1 10">Belongs to the GHMP kinase family. IspE subfamily.</text>
</comment>
<comment type="pathway">
    <text evidence="10">Isoprenoid biosynthesis; isopentenyl diphosphate biosynthesis via DXP pathway; isopentenyl diphosphate from 1-deoxy-D-xylulose 5-phosphate: step 3/6.</text>
</comment>
<comment type="function">
    <text evidence="10">Catalyzes the phosphorylation of the position 2 hydroxy group of 4-diphosphocytidyl-2C-methyl-D-erythritol.</text>
</comment>
<evidence type="ECO:0000256" key="10">
    <source>
        <dbReference type="HAMAP-Rule" id="MF_00061"/>
    </source>
</evidence>
<dbReference type="PANTHER" id="PTHR43527:SF2">
    <property type="entry name" value="4-DIPHOSPHOCYTIDYL-2-C-METHYL-D-ERYTHRITOL KINASE, CHLOROPLASTIC"/>
    <property type="match status" value="1"/>
</dbReference>
<dbReference type="GO" id="GO:0005524">
    <property type="term" value="F:ATP binding"/>
    <property type="evidence" value="ECO:0007669"/>
    <property type="project" value="UniProtKB-UniRule"/>
</dbReference>
<accession>A0A2T4HYN8</accession>
<evidence type="ECO:0000256" key="1">
    <source>
        <dbReference type="ARBA" id="ARBA00009684"/>
    </source>
</evidence>
<dbReference type="GO" id="GO:0019288">
    <property type="term" value="P:isopentenyl diphosphate biosynthetic process, methylerythritol 4-phosphate pathway"/>
    <property type="evidence" value="ECO:0007669"/>
    <property type="project" value="UniProtKB-UniRule"/>
</dbReference>
<keyword evidence="4 10" id="KW-0808">Transferase</keyword>
<feature type="domain" description="GHMP kinase N-terminal" evidence="11">
    <location>
        <begin position="67"/>
        <end position="143"/>
    </location>
</feature>
<dbReference type="Gene3D" id="3.30.230.10">
    <property type="match status" value="1"/>
</dbReference>
<dbReference type="EC" id="2.7.1.148" evidence="2 10"/>
<dbReference type="GO" id="GO:0050515">
    <property type="term" value="F:4-(cytidine 5'-diphospho)-2-C-methyl-D-erythritol kinase activity"/>
    <property type="evidence" value="ECO:0007669"/>
    <property type="project" value="UniProtKB-UniRule"/>
</dbReference>
<keyword evidence="14" id="KW-1185">Reference proteome</keyword>
<dbReference type="InterPro" id="IPR036554">
    <property type="entry name" value="GHMP_kinase_C_sf"/>
</dbReference>
<dbReference type="Gene3D" id="3.30.70.890">
    <property type="entry name" value="GHMP kinase, C-terminal domain"/>
    <property type="match status" value="1"/>
</dbReference>
<keyword evidence="7 10" id="KW-0067">ATP-binding</keyword>
<evidence type="ECO:0000256" key="9">
    <source>
        <dbReference type="ARBA" id="ARBA00032554"/>
    </source>
</evidence>
<dbReference type="UniPathway" id="UPA00056">
    <property type="reaction ID" value="UER00094"/>
</dbReference>
<evidence type="ECO:0000256" key="4">
    <source>
        <dbReference type="ARBA" id="ARBA00022679"/>
    </source>
</evidence>
<comment type="caution">
    <text evidence="13">The sequence shown here is derived from an EMBL/GenBank/DDBJ whole genome shotgun (WGS) entry which is preliminary data.</text>
</comment>
<dbReference type="Pfam" id="PF00288">
    <property type="entry name" value="GHMP_kinases_N"/>
    <property type="match status" value="1"/>
</dbReference>
<evidence type="ECO:0000313" key="14">
    <source>
        <dbReference type="Proteomes" id="UP000241206"/>
    </source>
</evidence>
<dbReference type="GO" id="GO:0016114">
    <property type="term" value="P:terpenoid biosynthetic process"/>
    <property type="evidence" value="ECO:0007669"/>
    <property type="project" value="InterPro"/>
</dbReference>
<feature type="active site" evidence="10">
    <location>
        <position position="8"/>
    </location>
</feature>
<evidence type="ECO:0000259" key="11">
    <source>
        <dbReference type="Pfam" id="PF00288"/>
    </source>
</evidence>
<dbReference type="HAMAP" id="MF_00061">
    <property type="entry name" value="IspE"/>
    <property type="match status" value="1"/>
</dbReference>
<sequence>MADIGHAKINLALHVRARGGDGYHAIETIFAFARDGDGLAVAPADDLSLAIDGPYAALLAAEPVETNLVMRAARALRGAFGVSAGAAIRLDKRLPVASGIGGGSADAAAALRALARLWALPADDARIMAIAAELGADVPACVASRTAWADGRGDRLVAMAGAEALAGMPLLLVNPGVACPTGPVFRGWDGVDRGPLERGDPLRAALAGLNDLEAPARALVPEIGEAIGLIAGMPGVVLARMSGSGATCFALFAEAADRDAAAGRLMAARPGWWCLATALI</sequence>
<dbReference type="EMBL" id="PHHF01000044">
    <property type="protein sequence ID" value="PTD21218.1"/>
    <property type="molecule type" value="Genomic_DNA"/>
</dbReference>
<dbReference type="SUPFAM" id="SSF55060">
    <property type="entry name" value="GHMP Kinase, C-terminal domain"/>
    <property type="match status" value="1"/>
</dbReference>
<dbReference type="InterPro" id="IPR014721">
    <property type="entry name" value="Ribsml_uS5_D2-typ_fold_subgr"/>
</dbReference>
<dbReference type="Proteomes" id="UP000241206">
    <property type="component" value="Unassembled WGS sequence"/>
</dbReference>
<dbReference type="SUPFAM" id="SSF54211">
    <property type="entry name" value="Ribosomal protein S5 domain 2-like"/>
    <property type="match status" value="1"/>
</dbReference>